<dbReference type="EMBL" id="JAUIZM010000009">
    <property type="protein sequence ID" value="KAK1366535.1"/>
    <property type="molecule type" value="Genomic_DNA"/>
</dbReference>
<dbReference type="FunFam" id="3.80.10.10:FF:001347">
    <property type="entry name" value="LRR receptor-like serine/threonine-protein kinase GSO2"/>
    <property type="match status" value="1"/>
</dbReference>
<evidence type="ECO:0000256" key="7">
    <source>
        <dbReference type="ARBA" id="ARBA00022737"/>
    </source>
</evidence>
<dbReference type="SMART" id="SM00369">
    <property type="entry name" value="LRR_TYP"/>
    <property type="match status" value="10"/>
</dbReference>
<evidence type="ECO:0000256" key="6">
    <source>
        <dbReference type="ARBA" id="ARBA00022729"/>
    </source>
</evidence>
<evidence type="ECO:0000256" key="8">
    <source>
        <dbReference type="ARBA" id="ARBA00022989"/>
    </source>
</evidence>
<dbReference type="PRINTS" id="PR00019">
    <property type="entry name" value="LEURICHRPT"/>
</dbReference>
<sequence>MIIPEFLGSLGNLQYLNLAENSFVGEIPRQFANLSSLQFIDLGYNVLDVVNLDWISNLGKLRYLDLTGISLATVDWLQAVSSLSFLTELHLATCGLAGVSSTTNYSSMALSIVDLSNNGYVSFSELEWLFNSSSSLVDVDISNNGLQGPIPDDFGNMVKLRNLSLASNALEGKIPESFGKMTFLTNLYLSNNLLQGNIPESFGRNLSHLQWLDLFGNNFDGELQEFLKGLFNGAGATGSLDTLRLESFSQVSTLLFLNLAKNRITGTLPDLNYFKSLIKLDLSNNQLRGRLPKSIAQLLDLELLDVSSNLLNDTVSEAHLSNLSNLKVLHLAYNSLTLEFSTNWLPPFQLDVIRLAYCRLGNHFPKWIQSQNNYSELDISYAAISDKVPNWFWDLSPRLTYLNLSYNHLSGSVPDLSSKLVSYSSLDLNSNQFVGSVPSLPPDLTSLHLSKNMFTGPVSFLCSIANGYFTSLDLSDNKLSGELPDCDETDHQQSKDDNLQEDDEDDEDEKVVTTGFYVSLVLGFAVGFWAVFGTLQMKPEWGEHACFKFLKNTKEGIY</sequence>
<accession>A0AAD8HIA8</accession>
<dbReference type="Gene3D" id="3.80.10.10">
    <property type="entry name" value="Ribonuclease Inhibitor"/>
    <property type="match status" value="3"/>
</dbReference>
<evidence type="ECO:0000256" key="13">
    <source>
        <dbReference type="SAM" id="Phobius"/>
    </source>
</evidence>
<evidence type="ECO:0000256" key="1">
    <source>
        <dbReference type="ARBA" id="ARBA00004251"/>
    </source>
</evidence>
<name>A0AAD8HIA8_9APIA</name>
<comment type="similarity">
    <text evidence="2">Belongs to the RLP family.</text>
</comment>
<keyword evidence="4" id="KW-0433">Leucine-rich repeat</keyword>
<dbReference type="PROSITE" id="PS51450">
    <property type="entry name" value="LRR"/>
    <property type="match status" value="1"/>
</dbReference>
<dbReference type="GO" id="GO:0005886">
    <property type="term" value="C:plasma membrane"/>
    <property type="evidence" value="ECO:0007669"/>
    <property type="project" value="UniProtKB-SubCell"/>
</dbReference>
<dbReference type="GO" id="GO:0006952">
    <property type="term" value="P:defense response"/>
    <property type="evidence" value="ECO:0007669"/>
    <property type="project" value="UniProtKB-ARBA"/>
</dbReference>
<keyword evidence="6" id="KW-0732">Signal</keyword>
<keyword evidence="7" id="KW-0677">Repeat</keyword>
<feature type="compositionally biased region" description="Basic and acidic residues" evidence="12">
    <location>
        <begin position="489"/>
        <end position="498"/>
    </location>
</feature>
<evidence type="ECO:0000256" key="4">
    <source>
        <dbReference type="ARBA" id="ARBA00022614"/>
    </source>
</evidence>
<evidence type="ECO:0000256" key="2">
    <source>
        <dbReference type="ARBA" id="ARBA00009592"/>
    </source>
</evidence>
<keyword evidence="10" id="KW-0675">Receptor</keyword>
<evidence type="ECO:0000256" key="5">
    <source>
        <dbReference type="ARBA" id="ARBA00022692"/>
    </source>
</evidence>
<organism evidence="14 15">
    <name type="scientific">Heracleum sosnowskyi</name>
    <dbReference type="NCBI Taxonomy" id="360622"/>
    <lineage>
        <taxon>Eukaryota</taxon>
        <taxon>Viridiplantae</taxon>
        <taxon>Streptophyta</taxon>
        <taxon>Embryophyta</taxon>
        <taxon>Tracheophyta</taxon>
        <taxon>Spermatophyta</taxon>
        <taxon>Magnoliopsida</taxon>
        <taxon>eudicotyledons</taxon>
        <taxon>Gunneridae</taxon>
        <taxon>Pentapetalae</taxon>
        <taxon>asterids</taxon>
        <taxon>campanulids</taxon>
        <taxon>Apiales</taxon>
        <taxon>Apiaceae</taxon>
        <taxon>Apioideae</taxon>
        <taxon>apioid superclade</taxon>
        <taxon>Tordylieae</taxon>
        <taxon>Tordyliinae</taxon>
        <taxon>Heracleum</taxon>
    </lineage>
</organism>
<keyword evidence="15" id="KW-1185">Reference proteome</keyword>
<dbReference type="InterPro" id="IPR032675">
    <property type="entry name" value="LRR_dom_sf"/>
</dbReference>
<dbReference type="InterPro" id="IPR003591">
    <property type="entry name" value="Leu-rich_rpt_typical-subtyp"/>
</dbReference>
<evidence type="ECO:0000313" key="15">
    <source>
        <dbReference type="Proteomes" id="UP001237642"/>
    </source>
</evidence>
<keyword evidence="11" id="KW-0325">Glycoprotein</keyword>
<dbReference type="InterPro" id="IPR001611">
    <property type="entry name" value="Leu-rich_rpt"/>
</dbReference>
<dbReference type="FunFam" id="3.80.10.10:FF:000221">
    <property type="entry name" value="Leucine-rich repeat receptor-like protein kinase PXL1"/>
    <property type="match status" value="1"/>
</dbReference>
<dbReference type="Pfam" id="PF00560">
    <property type="entry name" value="LRR_1"/>
    <property type="match status" value="4"/>
</dbReference>
<keyword evidence="3" id="KW-1003">Cell membrane</keyword>
<keyword evidence="9 13" id="KW-0472">Membrane</keyword>
<comment type="caution">
    <text evidence="14">The sequence shown here is derived from an EMBL/GenBank/DDBJ whole genome shotgun (WGS) entry which is preliminary data.</text>
</comment>
<dbReference type="PANTHER" id="PTHR48063:SF101">
    <property type="entry name" value="LRR RECEPTOR-LIKE SERINE_THREONINE-PROTEIN KINASE FLS2"/>
    <property type="match status" value="1"/>
</dbReference>
<dbReference type="GO" id="GO:0051707">
    <property type="term" value="P:response to other organism"/>
    <property type="evidence" value="ECO:0007669"/>
    <property type="project" value="UniProtKB-ARBA"/>
</dbReference>
<evidence type="ECO:0000256" key="12">
    <source>
        <dbReference type="SAM" id="MobiDB-lite"/>
    </source>
</evidence>
<dbReference type="InterPro" id="IPR046956">
    <property type="entry name" value="RLP23-like"/>
</dbReference>
<feature type="compositionally biased region" description="Acidic residues" evidence="12">
    <location>
        <begin position="499"/>
        <end position="508"/>
    </location>
</feature>
<evidence type="ECO:0000313" key="14">
    <source>
        <dbReference type="EMBL" id="KAK1366535.1"/>
    </source>
</evidence>
<reference evidence="14" key="2">
    <citation type="submission" date="2023-05" db="EMBL/GenBank/DDBJ databases">
        <authorList>
            <person name="Schelkunov M.I."/>
        </authorList>
    </citation>
    <scope>NUCLEOTIDE SEQUENCE</scope>
    <source>
        <strain evidence="14">Hsosn_3</strain>
        <tissue evidence="14">Leaf</tissue>
    </source>
</reference>
<protein>
    <submittedName>
        <fullName evidence="14">Uncharacterized protein</fullName>
    </submittedName>
</protein>
<dbReference type="SUPFAM" id="SSF52047">
    <property type="entry name" value="RNI-like"/>
    <property type="match status" value="1"/>
</dbReference>
<dbReference type="InterPro" id="IPR018247">
    <property type="entry name" value="EF_Hand_1_Ca_BS"/>
</dbReference>
<feature type="region of interest" description="Disordered" evidence="12">
    <location>
        <begin position="483"/>
        <end position="508"/>
    </location>
</feature>
<dbReference type="PANTHER" id="PTHR48063">
    <property type="entry name" value="LRR RECEPTOR-LIKE KINASE"/>
    <property type="match status" value="1"/>
</dbReference>
<evidence type="ECO:0000256" key="3">
    <source>
        <dbReference type="ARBA" id="ARBA00022475"/>
    </source>
</evidence>
<dbReference type="Pfam" id="PF13855">
    <property type="entry name" value="LRR_8"/>
    <property type="match status" value="2"/>
</dbReference>
<evidence type="ECO:0000256" key="9">
    <source>
        <dbReference type="ARBA" id="ARBA00023136"/>
    </source>
</evidence>
<evidence type="ECO:0000256" key="11">
    <source>
        <dbReference type="ARBA" id="ARBA00023180"/>
    </source>
</evidence>
<proteinExistence type="inferred from homology"/>
<dbReference type="SUPFAM" id="SSF52058">
    <property type="entry name" value="L domain-like"/>
    <property type="match status" value="1"/>
</dbReference>
<gene>
    <name evidence="14" type="ORF">POM88_042096</name>
</gene>
<keyword evidence="8 13" id="KW-1133">Transmembrane helix</keyword>
<dbReference type="Proteomes" id="UP001237642">
    <property type="component" value="Unassembled WGS sequence"/>
</dbReference>
<dbReference type="PROSITE" id="PS00018">
    <property type="entry name" value="EF_HAND_1"/>
    <property type="match status" value="1"/>
</dbReference>
<evidence type="ECO:0000256" key="10">
    <source>
        <dbReference type="ARBA" id="ARBA00023170"/>
    </source>
</evidence>
<reference evidence="14" key="1">
    <citation type="submission" date="2023-02" db="EMBL/GenBank/DDBJ databases">
        <title>Genome of toxic invasive species Heracleum sosnowskyi carries increased number of genes despite the absence of recent whole-genome duplications.</title>
        <authorList>
            <person name="Schelkunov M."/>
            <person name="Shtratnikova V."/>
            <person name="Makarenko M."/>
            <person name="Klepikova A."/>
            <person name="Omelchenko D."/>
            <person name="Novikova G."/>
            <person name="Obukhova E."/>
            <person name="Bogdanov V."/>
            <person name="Penin A."/>
            <person name="Logacheva M."/>
        </authorList>
    </citation>
    <scope>NUCLEOTIDE SEQUENCE</scope>
    <source>
        <strain evidence="14">Hsosn_3</strain>
        <tissue evidence="14">Leaf</tissue>
    </source>
</reference>
<feature type="transmembrane region" description="Helical" evidence="13">
    <location>
        <begin position="516"/>
        <end position="535"/>
    </location>
</feature>
<dbReference type="AlphaFoldDB" id="A0AAD8HIA8"/>
<comment type="subcellular location">
    <subcellularLocation>
        <location evidence="1">Cell membrane</location>
        <topology evidence="1">Single-pass type I membrane protein</topology>
    </subcellularLocation>
</comment>
<keyword evidence="5 13" id="KW-0812">Transmembrane</keyword>